<dbReference type="EMBL" id="CP004350">
    <property type="protein sequence ID" value="AHI20726.1"/>
    <property type="molecule type" value="Genomic_DNA"/>
</dbReference>
<dbReference type="Proteomes" id="UP000019226">
    <property type="component" value="Chromosome"/>
</dbReference>
<name>A0ABM5PRZ0_9CORY</name>
<organism evidence="2 3">
    <name type="scientific">Corynebacterium casei LMG S-19264</name>
    <dbReference type="NCBI Taxonomy" id="1285583"/>
    <lineage>
        <taxon>Bacteria</taxon>
        <taxon>Bacillati</taxon>
        <taxon>Actinomycetota</taxon>
        <taxon>Actinomycetes</taxon>
        <taxon>Mycobacteriales</taxon>
        <taxon>Corynebacteriaceae</taxon>
        <taxon>Corynebacterium</taxon>
    </lineage>
</organism>
<keyword evidence="3" id="KW-1185">Reference proteome</keyword>
<dbReference type="RefSeq" id="WP_006821970.1">
    <property type="nucleotide sequence ID" value="NZ_CP004350.1"/>
</dbReference>
<sequence length="221" mass="24620">MTAIDDVPGVGNPARRALEEYGYPDLESLDGADYKTLLSFHGVGKRGLERLQLALKERGMSMSGDVPEPEERKNEWFIGHTGVQDEDIKTHAGNDADLEEYLATVEGRRADHAQLLLEIFARATGDAPRLWGPSMIGYGEAHYKYATGREGDTFRVGFSPRKAKLSLYGLQESPRWEELSASLGKHTTGASCVYVNKPEDIDLEVLKQLIRETWEHGPQDC</sequence>
<evidence type="ECO:0000313" key="3">
    <source>
        <dbReference type="Proteomes" id="UP000019226"/>
    </source>
</evidence>
<reference evidence="3" key="1">
    <citation type="submission" date="2013-02" db="EMBL/GenBank/DDBJ databases">
        <title>The complete genome sequence of Corynebacterium casei LMG S-19264 (=DSM 44701).</title>
        <authorList>
            <person name="Ruckert C."/>
            <person name="Albersmeier A."/>
            <person name="Kalinowski J."/>
        </authorList>
    </citation>
    <scope>NUCLEOTIDE SEQUENCE [LARGE SCALE GENOMIC DNA]</scope>
    <source>
        <strain evidence="3">LMG S-19264</strain>
    </source>
</reference>
<proteinExistence type="predicted"/>
<dbReference type="Pfam" id="PF14520">
    <property type="entry name" value="HHH_5"/>
    <property type="match status" value="1"/>
</dbReference>
<dbReference type="GeneID" id="82878278"/>
<accession>A0ABM5PRZ0</accession>
<dbReference type="SUPFAM" id="SSF159888">
    <property type="entry name" value="YdhG-like"/>
    <property type="match status" value="1"/>
</dbReference>
<protein>
    <recommendedName>
        <fullName evidence="1">YdhG-like domain-containing protein</fullName>
    </recommendedName>
</protein>
<dbReference type="Pfam" id="PF08818">
    <property type="entry name" value="DUF1801"/>
    <property type="match status" value="1"/>
</dbReference>
<evidence type="ECO:0000313" key="2">
    <source>
        <dbReference type="EMBL" id="AHI20726.1"/>
    </source>
</evidence>
<gene>
    <name evidence="2" type="ORF">CCASEI_10855</name>
</gene>
<feature type="domain" description="YdhG-like" evidence="1">
    <location>
        <begin position="111"/>
        <end position="213"/>
    </location>
</feature>
<dbReference type="InterPro" id="IPR014922">
    <property type="entry name" value="YdhG-like"/>
</dbReference>
<evidence type="ECO:0000259" key="1">
    <source>
        <dbReference type="Pfam" id="PF08818"/>
    </source>
</evidence>